<dbReference type="PANTHER" id="PTHR46018">
    <property type="entry name" value="ZINC PHOSPHODIESTERASE ELAC PROTEIN 1"/>
    <property type="match status" value="1"/>
</dbReference>
<reference evidence="2 3" key="1">
    <citation type="submission" date="2020-05" db="EMBL/GenBank/DDBJ databases">
        <title>Genome sequence of Kribbella sandramycini ATCC 39419.</title>
        <authorList>
            <person name="Maclea K.S."/>
            <person name="Fair J.L."/>
        </authorList>
    </citation>
    <scope>NUCLEOTIDE SEQUENCE [LARGE SCALE GENOMIC DNA]</scope>
    <source>
        <strain evidence="2 3">ATCC 39419</strain>
    </source>
</reference>
<dbReference type="GO" id="GO:0042781">
    <property type="term" value="F:3'-tRNA processing endoribonuclease activity"/>
    <property type="evidence" value="ECO:0007669"/>
    <property type="project" value="TreeGrafter"/>
</dbReference>
<evidence type="ECO:0000313" key="3">
    <source>
        <dbReference type="Proteomes" id="UP000534306"/>
    </source>
</evidence>
<feature type="domain" description="Metallo-beta-lactamase" evidence="1">
    <location>
        <begin position="19"/>
        <end position="213"/>
    </location>
</feature>
<dbReference type="Pfam" id="PF12706">
    <property type="entry name" value="Lactamase_B_2"/>
    <property type="match status" value="1"/>
</dbReference>
<dbReference type="PANTHER" id="PTHR46018:SF4">
    <property type="entry name" value="METALLO-HYDROLASE YHFI-RELATED"/>
    <property type="match status" value="1"/>
</dbReference>
<sequence>MNTLTVLGTAAPYPLPDRPCSGYLLRAGGAEVLIDAGPGSLAELLRHTTLDRLDAVWLSHLHLDHIGDLLNAYYALAYGELPVRSPLPVYGPAELGSRLAGFFGLPDVAPLSDVLDLRPLSDRHRVRVHNLELISRAVEHGCDAYALRAEADGHSLVYSGDCAPCPSLDELAAGADLLLCEANDPEPTPVHHTPEQAGALARRTGARQLVVTHVGPLLDRFEATTAAEAVFDGPTSCAEVATTIQVGIHSGHHGGTLPGQIPGEAAGVPCHE</sequence>
<gene>
    <name evidence="2" type="ORF">HPO96_17805</name>
</gene>
<accession>A0A7Y4L0J5</accession>
<dbReference type="SUPFAM" id="SSF56281">
    <property type="entry name" value="Metallo-hydrolase/oxidoreductase"/>
    <property type="match status" value="1"/>
</dbReference>
<dbReference type="SMART" id="SM00849">
    <property type="entry name" value="Lactamase_B"/>
    <property type="match status" value="1"/>
</dbReference>
<dbReference type="CDD" id="cd07716">
    <property type="entry name" value="RNaseZ_short-form-like_MBL-fold"/>
    <property type="match status" value="1"/>
</dbReference>
<keyword evidence="3" id="KW-1185">Reference proteome</keyword>
<evidence type="ECO:0000313" key="2">
    <source>
        <dbReference type="EMBL" id="NOL42103.1"/>
    </source>
</evidence>
<proteinExistence type="predicted"/>
<dbReference type="InterPro" id="IPR001279">
    <property type="entry name" value="Metallo-B-lactamas"/>
</dbReference>
<evidence type="ECO:0000259" key="1">
    <source>
        <dbReference type="SMART" id="SM00849"/>
    </source>
</evidence>
<dbReference type="AlphaFoldDB" id="A0A7Y4L0J5"/>
<keyword evidence="2" id="KW-0378">Hydrolase</keyword>
<dbReference type="Proteomes" id="UP000534306">
    <property type="component" value="Unassembled WGS sequence"/>
</dbReference>
<dbReference type="EMBL" id="JABJRC010000003">
    <property type="protein sequence ID" value="NOL42103.1"/>
    <property type="molecule type" value="Genomic_DNA"/>
</dbReference>
<name>A0A7Y4L0J5_9ACTN</name>
<dbReference type="InterPro" id="IPR036866">
    <property type="entry name" value="RibonucZ/Hydroxyglut_hydro"/>
</dbReference>
<dbReference type="RefSeq" id="WP_171674666.1">
    <property type="nucleotide sequence ID" value="NZ_BAAAGT010000001.1"/>
</dbReference>
<comment type="caution">
    <text evidence="2">The sequence shown here is derived from an EMBL/GenBank/DDBJ whole genome shotgun (WGS) entry which is preliminary data.</text>
</comment>
<protein>
    <submittedName>
        <fullName evidence="2">MBL fold metallo-hydrolase</fullName>
    </submittedName>
</protein>
<dbReference type="Gene3D" id="3.60.15.10">
    <property type="entry name" value="Ribonuclease Z/Hydroxyacylglutathione hydrolase-like"/>
    <property type="match status" value="1"/>
</dbReference>
<organism evidence="2 3">
    <name type="scientific">Kribbella sandramycini</name>
    <dbReference type="NCBI Taxonomy" id="60450"/>
    <lineage>
        <taxon>Bacteria</taxon>
        <taxon>Bacillati</taxon>
        <taxon>Actinomycetota</taxon>
        <taxon>Actinomycetes</taxon>
        <taxon>Propionibacteriales</taxon>
        <taxon>Kribbellaceae</taxon>
        <taxon>Kribbella</taxon>
    </lineage>
</organism>